<evidence type="ECO:0000256" key="2">
    <source>
        <dbReference type="ARBA" id="ARBA00023125"/>
    </source>
</evidence>
<dbReference type="InterPro" id="IPR036390">
    <property type="entry name" value="WH_DNA-bd_sf"/>
</dbReference>
<dbReference type="PROSITE" id="PS51118">
    <property type="entry name" value="HTH_HXLR"/>
    <property type="match status" value="1"/>
</dbReference>
<keyword evidence="6" id="KW-1185">Reference proteome</keyword>
<dbReference type="SUPFAM" id="SSF46785">
    <property type="entry name" value="Winged helix' DNA-binding domain"/>
    <property type="match status" value="1"/>
</dbReference>
<dbReference type="InterPro" id="IPR002577">
    <property type="entry name" value="HTH_HxlR"/>
</dbReference>
<proteinExistence type="predicted"/>
<keyword evidence="3" id="KW-0804">Transcription</keyword>
<keyword evidence="2" id="KW-0238">DNA-binding</keyword>
<dbReference type="PANTHER" id="PTHR33204:SF18">
    <property type="entry name" value="TRANSCRIPTIONAL REGULATORY PROTEIN"/>
    <property type="match status" value="1"/>
</dbReference>
<evidence type="ECO:0000313" key="6">
    <source>
        <dbReference type="Proteomes" id="UP000662572"/>
    </source>
</evidence>
<reference evidence="5" key="1">
    <citation type="journal article" date="2014" name="Int. J. Syst. Evol. Microbiol.">
        <title>Complete genome sequence of Corynebacterium casei LMG S-19264T (=DSM 44701T), isolated from a smear-ripened cheese.</title>
        <authorList>
            <consortium name="US DOE Joint Genome Institute (JGI-PGF)"/>
            <person name="Walter F."/>
            <person name="Albersmeier A."/>
            <person name="Kalinowski J."/>
            <person name="Ruckert C."/>
        </authorList>
    </citation>
    <scope>NUCLEOTIDE SEQUENCE</scope>
    <source>
        <strain evidence="5">KCTC 32296</strain>
    </source>
</reference>
<accession>A0A918PYD9</accession>
<evidence type="ECO:0000256" key="3">
    <source>
        <dbReference type="ARBA" id="ARBA00023163"/>
    </source>
</evidence>
<evidence type="ECO:0000256" key="1">
    <source>
        <dbReference type="ARBA" id="ARBA00023015"/>
    </source>
</evidence>
<name>A0A918PYD9_9CAUL</name>
<dbReference type="AlphaFoldDB" id="A0A918PYD9"/>
<dbReference type="GO" id="GO:0003677">
    <property type="term" value="F:DNA binding"/>
    <property type="evidence" value="ECO:0007669"/>
    <property type="project" value="UniProtKB-KW"/>
</dbReference>
<reference evidence="5" key="2">
    <citation type="submission" date="2020-09" db="EMBL/GenBank/DDBJ databases">
        <authorList>
            <person name="Sun Q."/>
            <person name="Kim S."/>
        </authorList>
    </citation>
    <scope>NUCLEOTIDE SEQUENCE</scope>
    <source>
        <strain evidence="5">KCTC 32296</strain>
    </source>
</reference>
<keyword evidence="1" id="KW-0805">Transcription regulation</keyword>
<dbReference type="Gene3D" id="1.10.10.10">
    <property type="entry name" value="Winged helix-like DNA-binding domain superfamily/Winged helix DNA-binding domain"/>
    <property type="match status" value="1"/>
</dbReference>
<dbReference type="InterPro" id="IPR036388">
    <property type="entry name" value="WH-like_DNA-bd_sf"/>
</dbReference>
<gene>
    <name evidence="5" type="ORF">GCM10011273_11220</name>
</gene>
<evidence type="ECO:0000313" key="5">
    <source>
        <dbReference type="EMBL" id="GGZ27314.1"/>
    </source>
</evidence>
<organism evidence="5 6">
    <name type="scientific">Asticcacaulis endophyticus</name>
    <dbReference type="NCBI Taxonomy" id="1395890"/>
    <lineage>
        <taxon>Bacteria</taxon>
        <taxon>Pseudomonadati</taxon>
        <taxon>Pseudomonadota</taxon>
        <taxon>Alphaproteobacteria</taxon>
        <taxon>Caulobacterales</taxon>
        <taxon>Caulobacteraceae</taxon>
        <taxon>Asticcacaulis</taxon>
    </lineage>
</organism>
<dbReference type="RefSeq" id="WP_189485411.1">
    <property type="nucleotide sequence ID" value="NZ_BMZB01000001.1"/>
</dbReference>
<dbReference type="PANTHER" id="PTHR33204">
    <property type="entry name" value="TRANSCRIPTIONAL REGULATOR, MARR FAMILY"/>
    <property type="match status" value="1"/>
</dbReference>
<protein>
    <submittedName>
        <fullName evidence="5">HxlR family transcriptional regulator</fullName>
    </submittedName>
</protein>
<evidence type="ECO:0000259" key="4">
    <source>
        <dbReference type="PROSITE" id="PS51118"/>
    </source>
</evidence>
<dbReference type="Pfam" id="PF01638">
    <property type="entry name" value="HxlR"/>
    <property type="match status" value="1"/>
</dbReference>
<feature type="domain" description="HTH hxlR-type" evidence="4">
    <location>
        <begin position="12"/>
        <end position="109"/>
    </location>
</feature>
<comment type="caution">
    <text evidence="5">The sequence shown here is derived from an EMBL/GenBank/DDBJ whole genome shotgun (WGS) entry which is preliminary data.</text>
</comment>
<dbReference type="Proteomes" id="UP000662572">
    <property type="component" value="Unassembled WGS sequence"/>
</dbReference>
<sequence>MGRSADYSSQNCAVAAALDVVGDPWTLLIIRDAFRGISRFDQFQEKLGLARNVLASRLKMLVAEELLSARVYNERPRRYEYILTAKGADLALTITGLYVWGKKYVYGEHKSRVEIYHKSCGHPLVEPICHCAHCGEAMERKDLVFDRDEEAITIGELKALKGKVD</sequence>
<dbReference type="EMBL" id="BMZB01000001">
    <property type="protein sequence ID" value="GGZ27314.1"/>
    <property type="molecule type" value="Genomic_DNA"/>
</dbReference>